<evidence type="ECO:0000313" key="2">
    <source>
        <dbReference type="EMBL" id="GHD95271.1"/>
    </source>
</evidence>
<dbReference type="Proteomes" id="UP000608955">
    <property type="component" value="Unassembled WGS sequence"/>
</dbReference>
<reference evidence="2" key="1">
    <citation type="journal article" date="2014" name="Int. J. Syst. Evol. Microbiol.">
        <title>Complete genome sequence of Corynebacterium casei LMG S-19264T (=DSM 44701T), isolated from a smear-ripened cheese.</title>
        <authorList>
            <consortium name="US DOE Joint Genome Institute (JGI-PGF)"/>
            <person name="Walter F."/>
            <person name="Albersmeier A."/>
            <person name="Kalinowski J."/>
            <person name="Ruckert C."/>
        </authorList>
    </citation>
    <scope>NUCLEOTIDE SEQUENCE</scope>
    <source>
        <strain evidence="2">JCM 4654</strain>
    </source>
</reference>
<evidence type="ECO:0000313" key="3">
    <source>
        <dbReference type="Proteomes" id="UP000608955"/>
    </source>
</evidence>
<organism evidence="2 3">
    <name type="scientific">Streptomyces naganishii JCM 4654</name>
    <dbReference type="NCBI Taxonomy" id="1306179"/>
    <lineage>
        <taxon>Bacteria</taxon>
        <taxon>Bacillati</taxon>
        <taxon>Actinomycetota</taxon>
        <taxon>Actinomycetes</taxon>
        <taxon>Kitasatosporales</taxon>
        <taxon>Streptomycetaceae</taxon>
        <taxon>Streptomyces</taxon>
    </lineage>
</organism>
<dbReference type="InterPro" id="IPR021527">
    <property type="entry name" value="DUF2795"/>
</dbReference>
<gene>
    <name evidence="2" type="ORF">GCM10010508_59470</name>
</gene>
<feature type="compositionally biased region" description="Basic and acidic residues" evidence="1">
    <location>
        <begin position="47"/>
        <end position="56"/>
    </location>
</feature>
<dbReference type="EMBL" id="BMVF01000021">
    <property type="protein sequence ID" value="GHD95271.1"/>
    <property type="molecule type" value="Genomic_DNA"/>
</dbReference>
<feature type="region of interest" description="Disordered" evidence="1">
    <location>
        <begin position="1"/>
        <end position="74"/>
    </location>
</feature>
<feature type="compositionally biased region" description="Basic and acidic residues" evidence="1">
    <location>
        <begin position="17"/>
        <end position="37"/>
    </location>
</feature>
<dbReference type="AlphaFoldDB" id="A0A918Y914"/>
<evidence type="ECO:0000256" key="1">
    <source>
        <dbReference type="SAM" id="MobiDB-lite"/>
    </source>
</evidence>
<evidence type="ECO:0008006" key="4">
    <source>
        <dbReference type="Google" id="ProtNLM"/>
    </source>
</evidence>
<dbReference type="Pfam" id="PF11387">
    <property type="entry name" value="DUF2795"/>
    <property type="match status" value="1"/>
</dbReference>
<keyword evidence="3" id="KW-1185">Reference proteome</keyword>
<accession>A0A918Y914</accession>
<proteinExistence type="predicted"/>
<protein>
    <recommendedName>
        <fullName evidence="4">DUF2795 domain-containing protein</fullName>
    </recommendedName>
</protein>
<reference evidence="2" key="2">
    <citation type="submission" date="2020-09" db="EMBL/GenBank/DDBJ databases">
        <authorList>
            <person name="Sun Q."/>
            <person name="Ohkuma M."/>
        </authorList>
    </citation>
    <scope>NUCLEOTIDE SEQUENCE</scope>
    <source>
        <strain evidence="2">JCM 4654</strain>
    </source>
</reference>
<name>A0A918Y914_9ACTN</name>
<sequence length="153" mass="16903">MGLHGYAGATPDDVEGDMQRGSDRLSVHRDDEMKHELQGLLRSGHPTRSEEWHDPEPTAEDDPEIWGGPVAPGGSRASLETVRLELARILGRSAFPAGPAELIRVLRRKNAPDALVEALERLPRKAQYANVQELAKELTQTERPAREDRTQAG</sequence>
<comment type="caution">
    <text evidence="2">The sequence shown here is derived from an EMBL/GenBank/DDBJ whole genome shotgun (WGS) entry which is preliminary data.</text>
</comment>